<evidence type="ECO:0000313" key="2">
    <source>
        <dbReference type="EMBL" id="HHR48379.1"/>
    </source>
</evidence>
<evidence type="ECO:0008006" key="3">
    <source>
        <dbReference type="Google" id="ProtNLM"/>
    </source>
</evidence>
<accession>A0A7V5XZH1</accession>
<feature type="transmembrane region" description="Helical" evidence="1">
    <location>
        <begin position="142"/>
        <end position="162"/>
    </location>
</feature>
<keyword evidence="1" id="KW-1133">Transmembrane helix</keyword>
<protein>
    <recommendedName>
        <fullName evidence="3">Tetratricopeptide repeat protein</fullName>
    </recommendedName>
</protein>
<dbReference type="EMBL" id="DTHS01000014">
    <property type="protein sequence ID" value="HHR48379.1"/>
    <property type="molecule type" value="Genomic_DNA"/>
</dbReference>
<feature type="transmembrane region" description="Helical" evidence="1">
    <location>
        <begin position="191"/>
        <end position="208"/>
    </location>
</feature>
<dbReference type="AlphaFoldDB" id="A0A7V5XZH1"/>
<name>A0A7V5XZH1_UNCW3</name>
<keyword evidence="1" id="KW-0472">Membrane</keyword>
<keyword evidence="1" id="KW-0812">Transmembrane</keyword>
<gene>
    <name evidence="2" type="ORF">ENV79_01880</name>
</gene>
<reference evidence="2" key="1">
    <citation type="journal article" date="2020" name="mSystems">
        <title>Genome- and Community-Level Interaction Insights into Carbon Utilization and Element Cycling Functions of Hydrothermarchaeota in Hydrothermal Sediment.</title>
        <authorList>
            <person name="Zhou Z."/>
            <person name="Liu Y."/>
            <person name="Xu W."/>
            <person name="Pan J."/>
            <person name="Luo Z.H."/>
            <person name="Li M."/>
        </authorList>
    </citation>
    <scope>NUCLEOTIDE SEQUENCE [LARGE SCALE GENOMIC DNA]</scope>
    <source>
        <strain evidence="2">SpSt-791</strain>
    </source>
</reference>
<sequence length="212" mass="25475">MLLNNLFILLFLFSEENKKIQELDSLFYYGYYEQVIEKGKNYLQEKELKKNERERILILLAQSYIILGEEAEGKNYFSLLLKLNPKIKLDEKEYPPKIVEIFENLKKELKEKEVIFKKELDKKILIYPGIYQLKNNEKLKGVFFFTMETASLAFLLPSYIFMKNAHNNYLNEKDVNEIEKKYQIYKLSYNLFYSTIITSSLTYIFHLIDITF</sequence>
<proteinExistence type="predicted"/>
<evidence type="ECO:0000256" key="1">
    <source>
        <dbReference type="SAM" id="Phobius"/>
    </source>
</evidence>
<organism evidence="2">
    <name type="scientific">candidate division WOR-3 bacterium</name>
    <dbReference type="NCBI Taxonomy" id="2052148"/>
    <lineage>
        <taxon>Bacteria</taxon>
        <taxon>Bacteria division WOR-3</taxon>
    </lineage>
</organism>
<comment type="caution">
    <text evidence="2">The sequence shown here is derived from an EMBL/GenBank/DDBJ whole genome shotgun (WGS) entry which is preliminary data.</text>
</comment>